<keyword evidence="3" id="KW-1185">Reference proteome</keyword>
<proteinExistence type="predicted"/>
<organism evidence="2 3">
    <name type="scientific">Maribacter cobaltidurans</name>
    <dbReference type="NCBI Taxonomy" id="1178778"/>
    <lineage>
        <taxon>Bacteria</taxon>
        <taxon>Pseudomonadati</taxon>
        <taxon>Bacteroidota</taxon>
        <taxon>Flavobacteriia</taxon>
        <taxon>Flavobacteriales</taxon>
        <taxon>Flavobacteriaceae</taxon>
        <taxon>Maribacter</taxon>
    </lineage>
</organism>
<evidence type="ECO:0000313" key="3">
    <source>
        <dbReference type="Proteomes" id="UP001356308"/>
    </source>
</evidence>
<feature type="signal peptide" evidence="1">
    <location>
        <begin position="1"/>
        <end position="23"/>
    </location>
</feature>
<gene>
    <name evidence="2" type="ORF">V1I91_20625</name>
</gene>
<dbReference type="EMBL" id="JAZDDG010000015">
    <property type="protein sequence ID" value="MEE1978493.1"/>
    <property type="molecule type" value="Genomic_DNA"/>
</dbReference>
<evidence type="ECO:0000313" key="2">
    <source>
        <dbReference type="EMBL" id="MEE1978493.1"/>
    </source>
</evidence>
<dbReference type="Proteomes" id="UP001356308">
    <property type="component" value="Unassembled WGS sequence"/>
</dbReference>
<dbReference type="InterPro" id="IPR025631">
    <property type="entry name" value="Porin_10"/>
</dbReference>
<name>A0ABU7J088_9FLAO</name>
<reference evidence="2 3" key="1">
    <citation type="submission" date="2024-01" db="EMBL/GenBank/DDBJ databases">
        <title>Maribacter spp. originated from different algae showed divergent polysaccharides utilization ability.</title>
        <authorList>
            <person name="Wang H."/>
            <person name="Wu Y."/>
        </authorList>
    </citation>
    <scope>NUCLEOTIDE SEQUENCE [LARGE SCALE GENOMIC DNA]</scope>
    <source>
        <strain evidence="2 3">PR1</strain>
    </source>
</reference>
<sequence>MKYLLALVFFCFAYSMFSQVPKAARKEPDSLIRNKPKVAPKDVARKDSVAEVTIKDYKIISFSRDTTFLDTTLTIQKEYKYNYLRRDDFELMPLSNIGQTYNLLGMDLDRSTMYPKIGASAKHFNYWEVEDINYYNVATPMTDILFKTTLEQGQLLDAMLTFNTSRRLNFSIGYKGHRSLGKYNSNQIRSGNFTTTTNYLTSNGRYALRAHIAAQDINSQENGGLTEKVAQFESGDSDFTDRAKVDVRFDDADNKVLGKRYYLDHTYKLLRKTKDSSYLEKTSLTIGHVFNYETKYYQYMQSSGDSYFGDVILSPINDKANLKTTFNQLNLEFYNKTLGALKGNINFFDYNYFFNSVFFAEDGSVIENQLKGNEVALGADYKKTVRGFSLSGSFKYNLSGNLSGNIFDAHVGYSLNEKNHLKFKVHSSSKMPDFNFLLYQSEYLNYNWQNTDTFKKERVNSLEFTLDSDVFGNVSAKYTNLDNYTYFSIDPQIAVLEGADQAAIKPFQEDAGISYLKLKYKKEFRLGKFALNNTVMYQSVSQESNILNVPQLVTRNTLYFSSDVFKKAMYLQTGVTLKYFTKYNMNGYNPVLGEFFVQETEELGGFPLLDFFINARIQQTRIFLKAEHFNSSFSGYNYYAAPNYPYRDFVIRFGLVWNFFS</sequence>
<comment type="caution">
    <text evidence="2">The sequence shown here is derived from an EMBL/GenBank/DDBJ whole genome shotgun (WGS) entry which is preliminary data.</text>
</comment>
<feature type="chain" id="PRO_5045805508" evidence="1">
    <location>
        <begin position="24"/>
        <end position="661"/>
    </location>
</feature>
<dbReference type="RefSeq" id="WP_272653140.1">
    <property type="nucleotide sequence ID" value="NZ_JAZDDG010000015.1"/>
</dbReference>
<protein>
    <submittedName>
        <fullName evidence="2">Porin</fullName>
    </submittedName>
</protein>
<dbReference type="Pfam" id="PF14121">
    <property type="entry name" value="Porin_10"/>
    <property type="match status" value="1"/>
</dbReference>
<accession>A0ABU7J088</accession>
<dbReference type="SUPFAM" id="SSF56935">
    <property type="entry name" value="Porins"/>
    <property type="match status" value="1"/>
</dbReference>
<evidence type="ECO:0000256" key="1">
    <source>
        <dbReference type="SAM" id="SignalP"/>
    </source>
</evidence>
<keyword evidence="1" id="KW-0732">Signal</keyword>